<dbReference type="EMBL" id="MU005765">
    <property type="protein sequence ID" value="KAF2713100.1"/>
    <property type="molecule type" value="Genomic_DNA"/>
</dbReference>
<dbReference type="AlphaFoldDB" id="A0A6G1KJY3"/>
<reference evidence="1" key="1">
    <citation type="journal article" date="2020" name="Stud. Mycol.">
        <title>101 Dothideomycetes genomes: a test case for predicting lifestyles and emergence of pathogens.</title>
        <authorList>
            <person name="Haridas S."/>
            <person name="Albert R."/>
            <person name="Binder M."/>
            <person name="Bloem J."/>
            <person name="Labutti K."/>
            <person name="Salamov A."/>
            <person name="Andreopoulos B."/>
            <person name="Baker S."/>
            <person name="Barry K."/>
            <person name="Bills G."/>
            <person name="Bluhm B."/>
            <person name="Cannon C."/>
            <person name="Castanera R."/>
            <person name="Culley D."/>
            <person name="Daum C."/>
            <person name="Ezra D."/>
            <person name="Gonzalez J."/>
            <person name="Henrissat B."/>
            <person name="Kuo A."/>
            <person name="Liang C."/>
            <person name="Lipzen A."/>
            <person name="Lutzoni F."/>
            <person name="Magnuson J."/>
            <person name="Mondo S."/>
            <person name="Nolan M."/>
            <person name="Ohm R."/>
            <person name="Pangilinan J."/>
            <person name="Park H.-J."/>
            <person name="Ramirez L."/>
            <person name="Alfaro M."/>
            <person name="Sun H."/>
            <person name="Tritt A."/>
            <person name="Yoshinaga Y."/>
            <person name="Zwiers L.-H."/>
            <person name="Turgeon B."/>
            <person name="Goodwin S."/>
            <person name="Spatafora J."/>
            <person name="Crous P."/>
            <person name="Grigoriev I."/>
        </authorList>
    </citation>
    <scope>NUCLEOTIDE SEQUENCE</scope>
    <source>
        <strain evidence="1">CBS 279.74</strain>
    </source>
</reference>
<keyword evidence="2" id="KW-1185">Reference proteome</keyword>
<name>A0A6G1KJY3_9PLEO</name>
<protein>
    <submittedName>
        <fullName evidence="1">Uncharacterized protein</fullName>
    </submittedName>
</protein>
<proteinExistence type="predicted"/>
<evidence type="ECO:0000313" key="2">
    <source>
        <dbReference type="Proteomes" id="UP000799428"/>
    </source>
</evidence>
<gene>
    <name evidence="1" type="ORF">K504DRAFT_130472</name>
</gene>
<evidence type="ECO:0000313" key="1">
    <source>
        <dbReference type="EMBL" id="KAF2713100.1"/>
    </source>
</evidence>
<organism evidence="1 2">
    <name type="scientific">Pleomassaria siparia CBS 279.74</name>
    <dbReference type="NCBI Taxonomy" id="1314801"/>
    <lineage>
        <taxon>Eukaryota</taxon>
        <taxon>Fungi</taxon>
        <taxon>Dikarya</taxon>
        <taxon>Ascomycota</taxon>
        <taxon>Pezizomycotina</taxon>
        <taxon>Dothideomycetes</taxon>
        <taxon>Pleosporomycetidae</taxon>
        <taxon>Pleosporales</taxon>
        <taxon>Pleomassariaceae</taxon>
        <taxon>Pleomassaria</taxon>
    </lineage>
</organism>
<sequence length="204" mass="22328">MMVVGAEQPHRGLMVAEAFTSADLPCAHDPSEASHMGYGASSTTPLHVGVCLAPSHTLLRFSLASMGFPVSLPSPTCPSFPYRPRHGILFEASNTQYPWHAAFHHGFYYRNTCRVTACARKSGHGDYTPARSRLHIMTPPSCSTKIAYQDRRAWTAAVTTHTHTRKAFGVFGVFHSKPFLIRTSYSVIPDIGISLYPGPVSLPL</sequence>
<dbReference type="Proteomes" id="UP000799428">
    <property type="component" value="Unassembled WGS sequence"/>
</dbReference>
<accession>A0A6G1KJY3</accession>